<dbReference type="Proteomes" id="UP000486602">
    <property type="component" value="Unassembled WGS sequence"/>
</dbReference>
<proteinExistence type="predicted"/>
<dbReference type="InterPro" id="IPR037682">
    <property type="entry name" value="TonB_C"/>
</dbReference>
<evidence type="ECO:0000259" key="1">
    <source>
        <dbReference type="PROSITE" id="PS52015"/>
    </source>
</evidence>
<dbReference type="PROSITE" id="PS52015">
    <property type="entry name" value="TONB_CTD"/>
    <property type="match status" value="1"/>
</dbReference>
<dbReference type="GO" id="GO:0055085">
    <property type="term" value="P:transmembrane transport"/>
    <property type="evidence" value="ECO:0007669"/>
    <property type="project" value="InterPro"/>
</dbReference>
<dbReference type="RefSeq" id="WP_163285709.1">
    <property type="nucleotide sequence ID" value="NZ_JAAGVY010000023.1"/>
</dbReference>
<dbReference type="Pfam" id="PF03544">
    <property type="entry name" value="TonB_C"/>
    <property type="match status" value="1"/>
</dbReference>
<dbReference type="GO" id="GO:0031992">
    <property type="term" value="F:energy transducer activity"/>
    <property type="evidence" value="ECO:0007669"/>
    <property type="project" value="TreeGrafter"/>
</dbReference>
<reference evidence="2 3" key="1">
    <citation type="submission" date="2020-02" db="EMBL/GenBank/DDBJ databases">
        <title>Out from the shadows clarifying the taxonomy of the family Cryomorphaceae and related taxa by utilizing the GTDB taxonomic framework.</title>
        <authorList>
            <person name="Bowman J.P."/>
        </authorList>
    </citation>
    <scope>NUCLEOTIDE SEQUENCE [LARGE SCALE GENOMIC DNA]</scope>
    <source>
        <strain evidence="2 3">QSSC 1-22</strain>
    </source>
</reference>
<name>A0A7K3WS60_9FLAO</name>
<dbReference type="PANTHER" id="PTHR33446">
    <property type="entry name" value="PROTEIN TONB-RELATED"/>
    <property type="match status" value="1"/>
</dbReference>
<organism evidence="2 3">
    <name type="scientific">Cryomorpha ignava</name>
    <dbReference type="NCBI Taxonomy" id="101383"/>
    <lineage>
        <taxon>Bacteria</taxon>
        <taxon>Pseudomonadati</taxon>
        <taxon>Bacteroidota</taxon>
        <taxon>Flavobacteriia</taxon>
        <taxon>Flavobacteriales</taxon>
        <taxon>Cryomorphaceae</taxon>
        <taxon>Cryomorpha</taxon>
    </lineage>
</organism>
<gene>
    <name evidence="2" type="ORF">G3O08_12445</name>
</gene>
<keyword evidence="3" id="KW-1185">Reference proteome</keyword>
<dbReference type="AlphaFoldDB" id="A0A7K3WS60"/>
<dbReference type="EMBL" id="JAAGVY010000023">
    <property type="protein sequence ID" value="NEN24314.1"/>
    <property type="molecule type" value="Genomic_DNA"/>
</dbReference>
<sequence length="86" mass="9938">MTYVERRIRYPAQSRSLGTTGILKINFIVDKTGKAKISHICGDGLDGYFDLVVWEIVEQMPRWKPGTKERQPVEVNYYLSVAFDLK</sequence>
<dbReference type="InterPro" id="IPR051045">
    <property type="entry name" value="TonB-dependent_transducer"/>
</dbReference>
<dbReference type="SUPFAM" id="SSF74653">
    <property type="entry name" value="TolA/TonB C-terminal domain"/>
    <property type="match status" value="1"/>
</dbReference>
<comment type="caution">
    <text evidence="2">The sequence shown here is derived from an EMBL/GenBank/DDBJ whole genome shotgun (WGS) entry which is preliminary data.</text>
</comment>
<evidence type="ECO:0000313" key="3">
    <source>
        <dbReference type="Proteomes" id="UP000486602"/>
    </source>
</evidence>
<dbReference type="GO" id="GO:0098797">
    <property type="term" value="C:plasma membrane protein complex"/>
    <property type="evidence" value="ECO:0007669"/>
    <property type="project" value="TreeGrafter"/>
</dbReference>
<evidence type="ECO:0000313" key="2">
    <source>
        <dbReference type="EMBL" id="NEN24314.1"/>
    </source>
</evidence>
<dbReference type="PANTHER" id="PTHR33446:SF2">
    <property type="entry name" value="PROTEIN TONB"/>
    <property type="match status" value="1"/>
</dbReference>
<accession>A0A7K3WS60</accession>
<dbReference type="Gene3D" id="3.30.1150.10">
    <property type="match status" value="1"/>
</dbReference>
<feature type="domain" description="TonB C-terminal" evidence="1">
    <location>
        <begin position="1"/>
        <end position="86"/>
    </location>
</feature>
<protein>
    <recommendedName>
        <fullName evidence="1">TonB C-terminal domain-containing protein</fullName>
    </recommendedName>
</protein>